<protein>
    <submittedName>
        <fullName evidence="3">Unannotated protein</fullName>
    </submittedName>
</protein>
<keyword evidence="1" id="KW-1133">Transmembrane helix</keyword>
<feature type="transmembrane region" description="Helical" evidence="1">
    <location>
        <begin position="138"/>
        <end position="158"/>
    </location>
</feature>
<dbReference type="EMBL" id="CAFBQP010000077">
    <property type="protein sequence ID" value="CAB5066481.1"/>
    <property type="molecule type" value="Genomic_DNA"/>
</dbReference>
<name>A0A6J6V7D3_9ZZZZ</name>
<gene>
    <name evidence="2" type="ORF">UFOPK2602_02102</name>
    <name evidence="3" type="ORF">UFOPK2806_02186</name>
    <name evidence="4" type="ORF">UFOPK4306_01832</name>
</gene>
<evidence type="ECO:0000313" key="3">
    <source>
        <dbReference type="EMBL" id="CAB4767129.1"/>
    </source>
</evidence>
<reference evidence="3" key="1">
    <citation type="submission" date="2020-05" db="EMBL/GenBank/DDBJ databases">
        <authorList>
            <person name="Chiriac C."/>
            <person name="Salcher M."/>
            <person name="Ghai R."/>
            <person name="Kavagutti S V."/>
        </authorList>
    </citation>
    <scope>NUCLEOTIDE SEQUENCE</scope>
</reference>
<dbReference type="EMBL" id="CAEZYY010000042">
    <property type="protein sequence ID" value="CAB4767129.1"/>
    <property type="molecule type" value="Genomic_DNA"/>
</dbReference>
<organism evidence="3">
    <name type="scientific">freshwater metagenome</name>
    <dbReference type="NCBI Taxonomy" id="449393"/>
    <lineage>
        <taxon>unclassified sequences</taxon>
        <taxon>metagenomes</taxon>
        <taxon>ecological metagenomes</taxon>
    </lineage>
</organism>
<dbReference type="EMBL" id="CAEZXX010000194">
    <property type="protein sequence ID" value="CAB4726812.1"/>
    <property type="molecule type" value="Genomic_DNA"/>
</dbReference>
<sequence>MVRPGANRQSAAERATSAGAFVGVAGAVVLLFWSLTSGMNHSSCRQNIANNPDCNNNGPAARTLLAWSVLAIILFAASLVTRRCLRRARLERSGINFTASTNPRVLRGDRMLRRAGWACWAGAVGVLLALAVTGAGAVLGVVSLVAFVGALALWASGLRLKRR</sequence>
<accession>A0A6J6V7D3</accession>
<feature type="transmembrane region" description="Helical" evidence="1">
    <location>
        <begin position="65"/>
        <end position="85"/>
    </location>
</feature>
<keyword evidence="1" id="KW-0472">Membrane</keyword>
<evidence type="ECO:0000313" key="2">
    <source>
        <dbReference type="EMBL" id="CAB4726812.1"/>
    </source>
</evidence>
<evidence type="ECO:0000313" key="4">
    <source>
        <dbReference type="EMBL" id="CAB5066481.1"/>
    </source>
</evidence>
<dbReference type="AlphaFoldDB" id="A0A6J6V7D3"/>
<proteinExistence type="predicted"/>
<keyword evidence="1" id="KW-0812">Transmembrane</keyword>
<feature type="transmembrane region" description="Helical" evidence="1">
    <location>
        <begin position="115"/>
        <end position="132"/>
    </location>
</feature>
<evidence type="ECO:0000256" key="1">
    <source>
        <dbReference type="SAM" id="Phobius"/>
    </source>
</evidence>
<feature type="transmembrane region" description="Helical" evidence="1">
    <location>
        <begin position="12"/>
        <end position="33"/>
    </location>
</feature>